<evidence type="ECO:0000256" key="3">
    <source>
        <dbReference type="ARBA" id="ARBA00023125"/>
    </source>
</evidence>
<dbReference type="Gene3D" id="2.60.120.10">
    <property type="entry name" value="Jelly Rolls"/>
    <property type="match status" value="1"/>
</dbReference>
<dbReference type="Pfam" id="PF12833">
    <property type="entry name" value="HTH_18"/>
    <property type="match status" value="1"/>
</dbReference>
<feature type="domain" description="HTH araC/xylS-type" evidence="5">
    <location>
        <begin position="215"/>
        <end position="295"/>
    </location>
</feature>
<dbReference type="Pfam" id="PF02311">
    <property type="entry name" value="AraC_binding"/>
    <property type="match status" value="1"/>
</dbReference>
<keyword evidence="2" id="KW-0805">Transcription regulation</keyword>
<dbReference type="InterPro" id="IPR018060">
    <property type="entry name" value="HTH_AraC"/>
</dbReference>
<dbReference type="PROSITE" id="PS01124">
    <property type="entry name" value="HTH_ARAC_FAMILY_2"/>
    <property type="match status" value="1"/>
</dbReference>
<dbReference type="RefSeq" id="WP_258385761.1">
    <property type="nucleotide sequence ID" value="NZ_CP091430.1"/>
</dbReference>
<dbReference type="InterPro" id="IPR050204">
    <property type="entry name" value="AraC_XylS_family_regulators"/>
</dbReference>
<evidence type="ECO:0000256" key="4">
    <source>
        <dbReference type="ARBA" id="ARBA00023163"/>
    </source>
</evidence>
<name>A0ABY5S6Z2_9BACL</name>
<dbReference type="InterPro" id="IPR014710">
    <property type="entry name" value="RmlC-like_jellyroll"/>
</dbReference>
<evidence type="ECO:0000256" key="1">
    <source>
        <dbReference type="ARBA" id="ARBA00022490"/>
    </source>
</evidence>
<sequence length="304" mass="35720">MEPTYEKKNAVWLKAPERKTVLHWPEEMRFELPFFGKDDSLLYFSKFWYEKWYTPTQYHDYFEMCYVCEGNGWFILEGIRFPVRAGDIFVTKPGEIHCGGSSDGTAFRVYALAFRFEQFTDLEQGFYKLNVGRICNDHSRSIRQTLDRLFDELIADAPYAHHQVRNLLGVVLVEVLRLYQSQTTDSQGKNRLSPIVLQALGHVHTSEPHIDRTANLARRIGVSRSHLDREFKRQMGVALGEYMRGVWLERAKRALRETDRTVTEIAEQLQFESLQAFCVFFKRHTGVSPHRYRLSPEPINEEKR</sequence>
<dbReference type="InterPro" id="IPR003313">
    <property type="entry name" value="AraC-bd"/>
</dbReference>
<evidence type="ECO:0000313" key="6">
    <source>
        <dbReference type="EMBL" id="UVI29672.1"/>
    </source>
</evidence>
<keyword evidence="7" id="KW-1185">Reference proteome</keyword>
<proteinExistence type="predicted"/>
<dbReference type="Proteomes" id="UP001057877">
    <property type="component" value="Chromosome"/>
</dbReference>
<dbReference type="SUPFAM" id="SSF51215">
    <property type="entry name" value="Regulatory protein AraC"/>
    <property type="match status" value="1"/>
</dbReference>
<evidence type="ECO:0000313" key="7">
    <source>
        <dbReference type="Proteomes" id="UP001057877"/>
    </source>
</evidence>
<evidence type="ECO:0000256" key="2">
    <source>
        <dbReference type="ARBA" id="ARBA00023015"/>
    </source>
</evidence>
<dbReference type="Gene3D" id="1.10.10.60">
    <property type="entry name" value="Homeodomain-like"/>
    <property type="match status" value="2"/>
</dbReference>
<keyword evidence="1" id="KW-0963">Cytoplasm</keyword>
<keyword evidence="4" id="KW-0804">Transcription</keyword>
<dbReference type="SUPFAM" id="SSF46689">
    <property type="entry name" value="Homeodomain-like"/>
    <property type="match status" value="1"/>
</dbReference>
<dbReference type="InterPro" id="IPR009057">
    <property type="entry name" value="Homeodomain-like_sf"/>
</dbReference>
<organism evidence="6 7">
    <name type="scientific">Paenibacillus spongiae</name>
    <dbReference type="NCBI Taxonomy" id="2909671"/>
    <lineage>
        <taxon>Bacteria</taxon>
        <taxon>Bacillati</taxon>
        <taxon>Bacillota</taxon>
        <taxon>Bacilli</taxon>
        <taxon>Bacillales</taxon>
        <taxon>Paenibacillaceae</taxon>
        <taxon>Paenibacillus</taxon>
    </lineage>
</organism>
<gene>
    <name evidence="6" type="ORF">L1F29_30390</name>
</gene>
<protein>
    <submittedName>
        <fullName evidence="6">AraC family transcriptional regulator</fullName>
    </submittedName>
</protein>
<accession>A0ABY5S6Z2</accession>
<dbReference type="InterPro" id="IPR037923">
    <property type="entry name" value="HTH-like"/>
</dbReference>
<evidence type="ECO:0000259" key="5">
    <source>
        <dbReference type="PROSITE" id="PS01124"/>
    </source>
</evidence>
<keyword evidence="3" id="KW-0238">DNA-binding</keyword>
<dbReference type="SMART" id="SM00342">
    <property type="entry name" value="HTH_ARAC"/>
    <property type="match status" value="1"/>
</dbReference>
<reference evidence="6" key="1">
    <citation type="submission" date="2022-01" db="EMBL/GenBank/DDBJ databases">
        <title>Paenibacillus spongiae sp. nov., isolated from marine sponge.</title>
        <authorList>
            <person name="Li Z."/>
            <person name="Zhang M."/>
        </authorList>
    </citation>
    <scope>NUCLEOTIDE SEQUENCE</scope>
    <source>
        <strain evidence="6">PHS-Z3</strain>
    </source>
</reference>
<dbReference type="PANTHER" id="PTHR46796">
    <property type="entry name" value="HTH-TYPE TRANSCRIPTIONAL ACTIVATOR RHAS-RELATED"/>
    <property type="match status" value="1"/>
</dbReference>
<dbReference type="EMBL" id="CP091430">
    <property type="protein sequence ID" value="UVI29672.1"/>
    <property type="molecule type" value="Genomic_DNA"/>
</dbReference>
<dbReference type="PANTHER" id="PTHR46796:SF13">
    <property type="entry name" value="HTH-TYPE TRANSCRIPTIONAL ACTIVATOR RHAS"/>
    <property type="match status" value="1"/>
</dbReference>